<evidence type="ECO:0000256" key="2">
    <source>
        <dbReference type="ARBA" id="ARBA00022801"/>
    </source>
</evidence>
<evidence type="ECO:0000256" key="4">
    <source>
        <dbReference type="PROSITE-ProRule" id="PRU00175"/>
    </source>
</evidence>
<evidence type="ECO:0000259" key="8">
    <source>
        <dbReference type="PROSITE" id="PS51194"/>
    </source>
</evidence>
<dbReference type="PANTHER" id="PTHR45626:SF52">
    <property type="entry name" value="SINGLE-STRANDED DNA-DEPENDENT ATPASE (EUROFUNG)"/>
    <property type="match status" value="1"/>
</dbReference>
<reference evidence="9 10" key="1">
    <citation type="journal article" date="2016" name="Sci. Rep.">
        <title>Penicillium arizonense, a new, genome sequenced fungal species, reveals a high chemical diversity in secreted metabolites.</title>
        <authorList>
            <person name="Grijseels S."/>
            <person name="Nielsen J.C."/>
            <person name="Randelovic M."/>
            <person name="Nielsen J."/>
            <person name="Nielsen K.F."/>
            <person name="Workman M."/>
            <person name="Frisvad J.C."/>
        </authorList>
    </citation>
    <scope>NUCLEOTIDE SEQUENCE [LARGE SCALE GENOMIC DNA]</scope>
    <source>
        <strain evidence="9 10">CBS 141311</strain>
    </source>
</reference>
<dbReference type="GO" id="GO:0005524">
    <property type="term" value="F:ATP binding"/>
    <property type="evidence" value="ECO:0007669"/>
    <property type="project" value="UniProtKB-KW"/>
</dbReference>
<dbReference type="CDD" id="cd18008">
    <property type="entry name" value="DEXDc_SHPRH-like"/>
    <property type="match status" value="1"/>
</dbReference>
<protein>
    <submittedName>
        <fullName evidence="9">Uncharacterized protein</fullName>
    </submittedName>
</protein>
<dbReference type="Proteomes" id="UP000177622">
    <property type="component" value="Unassembled WGS sequence"/>
</dbReference>
<dbReference type="InterPro" id="IPR050628">
    <property type="entry name" value="SNF2_RAD54_helicase_TF"/>
</dbReference>
<feature type="domain" description="RING-type" evidence="6">
    <location>
        <begin position="926"/>
        <end position="982"/>
    </location>
</feature>
<dbReference type="SUPFAM" id="SSF57850">
    <property type="entry name" value="RING/U-box"/>
    <property type="match status" value="1"/>
</dbReference>
<dbReference type="SMART" id="SM00487">
    <property type="entry name" value="DEXDc"/>
    <property type="match status" value="1"/>
</dbReference>
<dbReference type="Pfam" id="PF00271">
    <property type="entry name" value="Helicase_C"/>
    <property type="match status" value="1"/>
</dbReference>
<accession>A0A1F5LAM7</accession>
<dbReference type="RefSeq" id="XP_022485499.1">
    <property type="nucleotide sequence ID" value="XM_022634528.1"/>
</dbReference>
<evidence type="ECO:0000259" key="7">
    <source>
        <dbReference type="PROSITE" id="PS51192"/>
    </source>
</evidence>
<comment type="caution">
    <text evidence="9">The sequence shown here is derived from an EMBL/GenBank/DDBJ whole genome shotgun (WGS) entry which is preliminary data.</text>
</comment>
<dbReference type="GO" id="GO:0005634">
    <property type="term" value="C:nucleus"/>
    <property type="evidence" value="ECO:0007669"/>
    <property type="project" value="TreeGrafter"/>
</dbReference>
<feature type="domain" description="Helicase C-terminal" evidence="8">
    <location>
        <begin position="1029"/>
        <end position="1201"/>
    </location>
</feature>
<dbReference type="InterPro" id="IPR049730">
    <property type="entry name" value="SNF2/RAD54-like_C"/>
</dbReference>
<keyword evidence="2" id="KW-0378">Hydrolase</keyword>
<dbReference type="InterPro" id="IPR027417">
    <property type="entry name" value="P-loop_NTPase"/>
</dbReference>
<dbReference type="PROSITE" id="PS51194">
    <property type="entry name" value="HELICASE_CTER"/>
    <property type="match status" value="1"/>
</dbReference>
<dbReference type="InterPro" id="IPR014001">
    <property type="entry name" value="Helicase_ATP-bd"/>
</dbReference>
<feature type="region of interest" description="Disordered" evidence="5">
    <location>
        <begin position="120"/>
        <end position="206"/>
    </location>
</feature>
<dbReference type="GO" id="GO:0016787">
    <property type="term" value="F:hydrolase activity"/>
    <property type="evidence" value="ECO:0007669"/>
    <property type="project" value="UniProtKB-KW"/>
</dbReference>
<dbReference type="CDD" id="cd18793">
    <property type="entry name" value="SF2_C_SNF"/>
    <property type="match status" value="1"/>
</dbReference>
<dbReference type="PROSITE" id="PS50089">
    <property type="entry name" value="ZF_RING_2"/>
    <property type="match status" value="1"/>
</dbReference>
<dbReference type="SMART" id="SM00490">
    <property type="entry name" value="HELICc"/>
    <property type="match status" value="1"/>
</dbReference>
<evidence type="ECO:0000256" key="1">
    <source>
        <dbReference type="ARBA" id="ARBA00022741"/>
    </source>
</evidence>
<dbReference type="GeneID" id="34579262"/>
<evidence type="ECO:0000256" key="5">
    <source>
        <dbReference type="SAM" id="MobiDB-lite"/>
    </source>
</evidence>
<keyword evidence="4" id="KW-0863">Zinc-finger</keyword>
<gene>
    <name evidence="9" type="ORF">PENARI_c018G03962</name>
</gene>
<evidence type="ECO:0000256" key="3">
    <source>
        <dbReference type="ARBA" id="ARBA00022840"/>
    </source>
</evidence>
<dbReference type="GO" id="GO:0008270">
    <property type="term" value="F:zinc ion binding"/>
    <property type="evidence" value="ECO:0007669"/>
    <property type="project" value="UniProtKB-KW"/>
</dbReference>
<organism evidence="9 10">
    <name type="scientific">Penicillium arizonense</name>
    <dbReference type="NCBI Taxonomy" id="1835702"/>
    <lineage>
        <taxon>Eukaryota</taxon>
        <taxon>Fungi</taxon>
        <taxon>Dikarya</taxon>
        <taxon>Ascomycota</taxon>
        <taxon>Pezizomycotina</taxon>
        <taxon>Eurotiomycetes</taxon>
        <taxon>Eurotiomycetidae</taxon>
        <taxon>Eurotiales</taxon>
        <taxon>Aspergillaceae</taxon>
        <taxon>Penicillium</taxon>
    </lineage>
</organism>
<feature type="domain" description="Helicase ATP-binding" evidence="7">
    <location>
        <begin position="568"/>
        <end position="758"/>
    </location>
</feature>
<dbReference type="GO" id="GO:0008094">
    <property type="term" value="F:ATP-dependent activity, acting on DNA"/>
    <property type="evidence" value="ECO:0007669"/>
    <property type="project" value="TreeGrafter"/>
</dbReference>
<dbReference type="Gene3D" id="3.40.50.300">
    <property type="entry name" value="P-loop containing nucleotide triphosphate hydrolases"/>
    <property type="match status" value="1"/>
</dbReference>
<dbReference type="SUPFAM" id="SSF52540">
    <property type="entry name" value="P-loop containing nucleoside triphosphate hydrolases"/>
    <property type="match status" value="2"/>
</dbReference>
<evidence type="ECO:0000313" key="10">
    <source>
        <dbReference type="Proteomes" id="UP000177622"/>
    </source>
</evidence>
<dbReference type="STRING" id="1835702.A0A1F5LAM7"/>
<dbReference type="PANTHER" id="PTHR45626">
    <property type="entry name" value="TRANSCRIPTION TERMINATION FACTOR 2-RELATED"/>
    <property type="match status" value="1"/>
</dbReference>
<dbReference type="Pfam" id="PF00176">
    <property type="entry name" value="SNF2-rel_dom"/>
    <property type="match status" value="1"/>
</dbReference>
<name>A0A1F5LAM7_PENAI</name>
<keyword evidence="3" id="KW-0067">ATP-binding</keyword>
<keyword evidence="4" id="KW-0479">Metal-binding</keyword>
<dbReference type="OrthoDB" id="448448at2759"/>
<feature type="compositionally biased region" description="Basic and acidic residues" evidence="5">
    <location>
        <begin position="230"/>
        <end position="239"/>
    </location>
</feature>
<keyword evidence="1" id="KW-0547">Nucleotide-binding</keyword>
<dbReference type="InterPro" id="IPR000330">
    <property type="entry name" value="SNF2_N"/>
</dbReference>
<keyword evidence="10" id="KW-1185">Reference proteome</keyword>
<dbReference type="AlphaFoldDB" id="A0A1F5LAM7"/>
<dbReference type="InterPro" id="IPR001841">
    <property type="entry name" value="Znf_RING"/>
</dbReference>
<dbReference type="CDD" id="cd16449">
    <property type="entry name" value="RING-HC"/>
    <property type="match status" value="1"/>
</dbReference>
<feature type="compositionally biased region" description="Basic and acidic residues" evidence="5">
    <location>
        <begin position="192"/>
        <end position="206"/>
    </location>
</feature>
<feature type="compositionally biased region" description="Polar residues" evidence="5">
    <location>
        <begin position="146"/>
        <end position="168"/>
    </location>
</feature>
<dbReference type="InterPro" id="IPR001650">
    <property type="entry name" value="Helicase_C-like"/>
</dbReference>
<evidence type="ECO:0000313" key="9">
    <source>
        <dbReference type="EMBL" id="OGE50050.1"/>
    </source>
</evidence>
<evidence type="ECO:0000259" key="6">
    <source>
        <dbReference type="PROSITE" id="PS50089"/>
    </source>
</evidence>
<proteinExistence type="predicted"/>
<dbReference type="PROSITE" id="PS51192">
    <property type="entry name" value="HELICASE_ATP_BIND_1"/>
    <property type="match status" value="1"/>
</dbReference>
<keyword evidence="4" id="KW-0862">Zinc</keyword>
<dbReference type="EMBL" id="LXJU01000018">
    <property type="protein sequence ID" value="OGE50050.1"/>
    <property type="molecule type" value="Genomic_DNA"/>
</dbReference>
<sequence>MPYESLQVPPGSSTSSPIPASLFSSALPSHDFSSYHPMDTSVTTGAVTLASVETHAPTALDSSSYQMDATMITGEPPLASVETHVPTALDPPGPITHSFHDYSFYPGVTDPMSVESALTLGSLREPTGRRKKNDTSPAHPMAPPGTATTSFRGPSPMASPNQPTSRVSSPAPKPESNLTVQFTTALDEANESDSKRSYHEMSDEEDVRRPNLIEDVYGVEHRKNPPTKKVKTDGTDEKPSMANIPIAISGDTGLGKFMKEGESNQTATPTASAVVDLTADATNASNDDDDEVQCTGSADLSTQEVCFGRIENAFINAHHVPQPPPNPVFNDSASHWTSIKLDLRRQPTGNFQIDAIDPYGNNFGMVDAKTAIALCPLLDSTAWPVGFTARLDTRKKVPGEVIGGPVSGIYRVSINLYGQRQHATGIGKFLGQKNVWLGTPTVLGQGSILFNPHANVRRQMNAAAVAGNNVTGRSTVRYEVRTAEEVNDAVMKMFDQLITVDIPTMEPSSHILTPLLPHQKQALWFMTEKEKPRKFGPNEEDNNSLWRMVRTSGGKIQYREIITGLVLDSKPEESLGGLLADMMGLGKTLSILSLITASLESSLEWKRLAPHPSLVRAIPGIRNTRTTLLVVPLSAVSNWTTQINEHLAPDSLKCHTFHGPNRITDLDELAKYDVLITTYSTVLSEMNGRGARRGDSPLRRMNMFRIVLDEAHTIREQNARQTKAILDLNAERKWSVTGTPIQNRLEDLLSVTKFLRIYPYNERSSFVQHILSPFKTGDPTVLASLRVMVDSFTLRRVKDRINLPPRNDNMVILDFTEQEKQLHEFFRNESNVMMRVIAGESKNKMGGRMYHHVLKAMMILRQVSAHGKELLDIEDRERIKGLSVHDAIDLEEGEPAETPAALDKKAYGMFSMRQDMAEDLCATETCNKPLEPILAANGEVDRDAPMAIYLPCGCVFCPNCFSGWKEVFDSNSETPMECPGCKGWTAMAYSVITPSGLDEYQAQQDQERRDRQNGKVGKVFGEYEGPHTKTTALLNYLKGSVEDSKKLEGEPPIKSVVFSGWTSHLDLIEIALRNNGLDGFVRLDGTMTLAARMKALELFAKDDSITILLATIGAGGVGLNLTSASRVFIMEPQYNPAAVAQAVDRVHRLGQTRPVETYQFIMKGSIEEKIQELAKKKQQLADMSMNRGKLDKREVQEARMREYRSLFK</sequence>
<dbReference type="InterPro" id="IPR038718">
    <property type="entry name" value="SNF2-like_sf"/>
</dbReference>
<dbReference type="Gene3D" id="3.40.50.10810">
    <property type="entry name" value="Tandem AAA-ATPase domain"/>
    <property type="match status" value="1"/>
</dbReference>
<feature type="region of interest" description="Disordered" evidence="5">
    <location>
        <begin position="222"/>
        <end position="247"/>
    </location>
</feature>
<dbReference type="GO" id="GO:0006281">
    <property type="term" value="P:DNA repair"/>
    <property type="evidence" value="ECO:0007669"/>
    <property type="project" value="TreeGrafter"/>
</dbReference>